<dbReference type="Gene3D" id="3.90.1590.10">
    <property type="entry name" value="glutathione-dependent formaldehyde- activating enzyme (gfa)"/>
    <property type="match status" value="2"/>
</dbReference>
<dbReference type="GO" id="GO:0016846">
    <property type="term" value="F:carbon-sulfur lyase activity"/>
    <property type="evidence" value="ECO:0007669"/>
    <property type="project" value="InterPro"/>
</dbReference>
<comment type="similarity">
    <text evidence="1">Belongs to the Gfa family.</text>
</comment>
<accession>A0A478EE22</accession>
<dbReference type="SUPFAM" id="SSF51316">
    <property type="entry name" value="Mss4-like"/>
    <property type="match status" value="2"/>
</dbReference>
<dbReference type="Proteomes" id="UP000053095">
    <property type="component" value="Unassembled WGS sequence"/>
</dbReference>
<name>A0A478EE22_TALPI</name>
<dbReference type="PANTHER" id="PTHR33337">
    <property type="entry name" value="GFA DOMAIN-CONTAINING PROTEIN"/>
    <property type="match status" value="1"/>
</dbReference>
<organism evidence="7 8">
    <name type="scientific">Talaromyces pinophilus</name>
    <name type="common">Penicillium pinophilum</name>
    <dbReference type="NCBI Taxonomy" id="128442"/>
    <lineage>
        <taxon>Eukaryota</taxon>
        <taxon>Fungi</taxon>
        <taxon>Dikarya</taxon>
        <taxon>Ascomycota</taxon>
        <taxon>Pezizomycotina</taxon>
        <taxon>Eurotiomycetes</taxon>
        <taxon>Eurotiomycetidae</taxon>
        <taxon>Eurotiales</taxon>
        <taxon>Trichocomaceae</taxon>
        <taxon>Talaromyces</taxon>
        <taxon>Talaromyces sect. Talaromyces</taxon>
    </lineage>
</organism>
<keyword evidence="3" id="KW-0862">Zinc</keyword>
<evidence type="ECO:0000256" key="1">
    <source>
        <dbReference type="ARBA" id="ARBA00005495"/>
    </source>
</evidence>
<evidence type="ECO:0000256" key="2">
    <source>
        <dbReference type="ARBA" id="ARBA00022723"/>
    </source>
</evidence>
<gene>
    <name evidence="7" type="ORF">TCE0_044f17510</name>
</gene>
<proteinExistence type="inferred from homology"/>
<evidence type="ECO:0000259" key="6">
    <source>
        <dbReference type="PROSITE" id="PS51891"/>
    </source>
</evidence>
<evidence type="ECO:0000256" key="4">
    <source>
        <dbReference type="ARBA" id="ARBA00023239"/>
    </source>
</evidence>
<evidence type="ECO:0000256" key="5">
    <source>
        <dbReference type="SAM" id="MobiDB-lite"/>
    </source>
</evidence>
<protein>
    <submittedName>
        <fullName evidence="7">DUF636 domain protein</fullName>
    </submittedName>
</protein>
<dbReference type="InterPro" id="IPR011057">
    <property type="entry name" value="Mss4-like_sf"/>
</dbReference>
<keyword evidence="8" id="KW-1185">Reference proteome</keyword>
<evidence type="ECO:0000313" key="7">
    <source>
        <dbReference type="EMBL" id="GAM43025.1"/>
    </source>
</evidence>
<feature type="region of interest" description="Disordered" evidence="5">
    <location>
        <begin position="171"/>
        <end position="194"/>
    </location>
</feature>
<dbReference type="Pfam" id="PF04828">
    <property type="entry name" value="GFA"/>
    <property type="match status" value="2"/>
</dbReference>
<feature type="compositionally biased region" description="Basic and acidic residues" evidence="5">
    <location>
        <begin position="183"/>
        <end position="194"/>
    </location>
</feature>
<dbReference type="InterPro" id="IPR006913">
    <property type="entry name" value="CENP-V/GFA"/>
</dbReference>
<dbReference type="EMBL" id="DF933840">
    <property type="protein sequence ID" value="GAM43025.1"/>
    <property type="molecule type" value="Genomic_DNA"/>
</dbReference>
<reference evidence="8" key="1">
    <citation type="journal article" date="2015" name="Genome Announc.">
        <title>Draft genome sequence of Talaromyces cellulolyticus strain Y-94, a source of lignocellulosic biomass-degrading enzymes.</title>
        <authorList>
            <person name="Fujii T."/>
            <person name="Koike H."/>
            <person name="Sawayama S."/>
            <person name="Yano S."/>
            <person name="Inoue H."/>
        </authorList>
    </citation>
    <scope>NUCLEOTIDE SEQUENCE [LARGE SCALE GENOMIC DNA]</scope>
    <source>
        <strain evidence="8">Y-94</strain>
    </source>
</reference>
<dbReference type="PROSITE" id="PS51891">
    <property type="entry name" value="CENP_V_GFA"/>
    <property type="match status" value="1"/>
</dbReference>
<evidence type="ECO:0000313" key="8">
    <source>
        <dbReference type="Proteomes" id="UP000053095"/>
    </source>
</evidence>
<dbReference type="AlphaFoldDB" id="A0A478EE22"/>
<keyword evidence="4" id="KW-0456">Lyase</keyword>
<evidence type="ECO:0000256" key="3">
    <source>
        <dbReference type="ARBA" id="ARBA00022833"/>
    </source>
</evidence>
<keyword evidence="2" id="KW-0479">Metal-binding</keyword>
<sequence length="383" mass="41323">MSEQSTITASISCLCGKVSAQQIILASLVKSPNEVPLCHCSACRATSGVLCTSYYSLLTPDPTLPPHSESDYGDNQLIVSNPYLREYIQSTRLSRWFCGICGAHVLAQLKPENRYLIAAGLVVPAESSISESGCVAVHYGVGETRDGGLSIFMPGSANVGSSTACLIESADAMTSPPPPSAPLEHDVGQHQNKNADEDPLQAQCHCGGTSFTVTRPNDQSKKPWSPWPDMIIPYHSGSPKNSEDVKWWLRANDTKYFAGTCACNSCRLASGFPIQCWAFIPKANLHINQGNDALTYETGTMKRFESSPGVYREFCGTCGATVFWHCEERPGVVDVSVGLLRSVSGARADDWLEWATGRVSFAEDALDKGLIDLLETGLKSSVN</sequence>
<feature type="domain" description="CENP-V/GFA" evidence="6">
    <location>
        <begin position="235"/>
        <end position="355"/>
    </location>
</feature>
<dbReference type="GO" id="GO:0046872">
    <property type="term" value="F:metal ion binding"/>
    <property type="evidence" value="ECO:0007669"/>
    <property type="project" value="UniProtKB-KW"/>
</dbReference>
<dbReference type="PANTHER" id="PTHR33337:SF40">
    <property type="entry name" value="CENP-V_GFA DOMAIN-CONTAINING PROTEIN-RELATED"/>
    <property type="match status" value="1"/>
</dbReference>